<dbReference type="Gene3D" id="1.20.1440.230">
    <property type="entry name" value="NADH-ubiquinone oxidoreductase 51kDa subunit, iron-sulphur binding domain"/>
    <property type="match status" value="1"/>
</dbReference>
<dbReference type="InterPro" id="IPR054765">
    <property type="entry name" value="SLBB_dom"/>
</dbReference>
<dbReference type="FunFam" id="3.10.20.600:FF:000001">
    <property type="entry name" value="NADH dehydrogenase [ubiquinone] flavoprotein 1, mitochondrial"/>
    <property type="match status" value="1"/>
</dbReference>
<evidence type="ECO:0000256" key="18">
    <source>
        <dbReference type="ARBA" id="ARBA00046881"/>
    </source>
</evidence>
<dbReference type="InterPro" id="IPR011760">
    <property type="entry name" value="PsdUridine_synth_TruD_insert"/>
</dbReference>
<dbReference type="Pfam" id="PF10589">
    <property type="entry name" value="NADH_4Fe-4S"/>
    <property type="match status" value="1"/>
</dbReference>
<dbReference type="SUPFAM" id="SSF55120">
    <property type="entry name" value="Pseudouridine synthase"/>
    <property type="match status" value="1"/>
</dbReference>
<comment type="subunit">
    <text evidence="18">Core subunit of respiratory chain NADH dehydrogenase (Complex I) which is composed of 45 different subunits. This is a component of the flavoprotein-sulfur (FP) fragment of the enzyme. Interacts with RAB5IF.</text>
</comment>
<sequence length="1050" mass="117915">MVMGISRLTGSIGQKSLISGVRSLTTAPSQPSKKPEKTHFGDLSDEDRIFTNLYGKHDYRLKGALKRGDWYKTKEIILKGQDWILKEISTSGLRGRGGAGFPSGMKWGFMKKPFDGRPKYLVVNADEGEPGTCKDREIMRHDPHKLIEGCLIAGVAMGARAAYIYIRGEFYNEACILQEAIHEAYKAGYIGKNCLGTGYNFDIFVHRGMGAYICGEETALIESIEGKQGKPRLKPPFPADIGVFGCPTTVTNVETVAVAPTICRRGGEWFASFGRERNRGTKLFCISGHVNNPCTVEEEMSIPLKDLIEKHCGGVIGGWNNLLAIIPGGSSVPLMPKEVCDNVLMDFDALVAAQSGLGTAAVIVMNKQSDIVKCIARLSLFYKHESCGQCTPCREGCDWLNKIMWRFMHGKAHKSEIDAVWELTKQIEGHTICALGDAAAWPVQGLIRHFRPELERRMAEYADKKASSEGSKVAAVGSILIKKRFINELYNFSLGILFLTVSEDSFIKMGLEIKPEENGIRCYASPEVWSPITCQFKLLFSDFIVEELNSDGVVSLWPLEGIDEPKEEDTTIKDNKDECKEICEVDTSNIPKGITNEDLDEILKLNNSETVSIDIQGLEKDERTAIHNFIKTLPKKSLSSTTKDGSIIVSISNQKDRKRFFWPEDVPNYCHFTLSKENKDTSYAVREIATRCGLNVKLFSFSGNKDRRGVTSQKVAVYRVKIEKLMKCSKSLKNIRLHNFEYKENSLGLGDNCGNRFQIILRDVGNNITLDDVKKRCEGVNKYGFLNYFGHQRFGTLGINTAEVGRLILKKNYQEAINQILSSKKDMSRETFQEALLSYASDNDAKKAFDMIKGNGKKHSLEGNLLKALIDKNGNCHNALFSMPRETISLYIHAFQSFIFNEVISQRIEEYGPVLLDGDIDENAIPLPSSEMDMPNNKTKEIIENMLKKYEITCDDFKSLSKHVMISKISRKIFKKLEDPICCDLIKYNDERCILQRELINGPDIIDGDKYTAIKLIFSLEAGGYATMLLREILRFNVDKESQKSMNKIN</sequence>
<reference evidence="22" key="1">
    <citation type="submission" date="2024-02" db="UniProtKB">
        <authorList>
            <consortium name="WormBaseParasite"/>
        </authorList>
    </citation>
    <scope>IDENTIFICATION</scope>
</reference>
<evidence type="ECO:0000256" key="1">
    <source>
        <dbReference type="ARBA" id="ARBA00001917"/>
    </source>
</evidence>
<keyword evidence="15" id="KW-0413">Isomerase</keyword>
<evidence type="ECO:0000256" key="11">
    <source>
        <dbReference type="ARBA" id="ARBA00022967"/>
    </source>
</evidence>
<dbReference type="AlphaFoldDB" id="A0AAF5DGL3"/>
<protein>
    <recommendedName>
        <fullName evidence="5">NADH dehydrogenase [ubiquinone] flavoprotein 1, mitochondrial</fullName>
    </recommendedName>
    <alternativeName>
        <fullName evidence="16">Complex I-51kD</fullName>
    </alternativeName>
    <alternativeName>
        <fullName evidence="17">NADH-ubiquinone oxidoreductase 51 kDa subunit</fullName>
    </alternativeName>
</protein>
<dbReference type="GO" id="GO:0005739">
    <property type="term" value="C:mitochondrion"/>
    <property type="evidence" value="ECO:0007669"/>
    <property type="project" value="UniProtKB-ARBA"/>
</dbReference>
<dbReference type="Gene3D" id="3.40.50.11540">
    <property type="entry name" value="NADH-ubiquinone oxidoreductase 51kDa subunit"/>
    <property type="match status" value="1"/>
</dbReference>
<comment type="catalytic activity">
    <reaction evidence="19">
        <text>a ubiquinone + NADH + 5 H(+)(in) = a ubiquinol + NAD(+) + 4 H(+)(out)</text>
        <dbReference type="Rhea" id="RHEA:29091"/>
        <dbReference type="Rhea" id="RHEA-COMP:9565"/>
        <dbReference type="Rhea" id="RHEA-COMP:9566"/>
        <dbReference type="ChEBI" id="CHEBI:15378"/>
        <dbReference type="ChEBI" id="CHEBI:16389"/>
        <dbReference type="ChEBI" id="CHEBI:17976"/>
        <dbReference type="ChEBI" id="CHEBI:57540"/>
        <dbReference type="ChEBI" id="CHEBI:57945"/>
        <dbReference type="EC" id="7.1.1.2"/>
    </reaction>
    <physiologicalReaction direction="left-to-right" evidence="19">
        <dbReference type="Rhea" id="RHEA:29092"/>
    </physiologicalReaction>
</comment>
<dbReference type="GO" id="GO:0003723">
    <property type="term" value="F:RNA binding"/>
    <property type="evidence" value="ECO:0007669"/>
    <property type="project" value="InterPro"/>
</dbReference>
<comment type="cofactor">
    <cofactor evidence="2">
        <name>[4Fe-4S] cluster</name>
        <dbReference type="ChEBI" id="CHEBI:49883"/>
    </cofactor>
</comment>
<dbReference type="InterPro" id="IPR037225">
    <property type="entry name" value="Nuo51_FMN-bd_sf"/>
</dbReference>
<evidence type="ECO:0000256" key="14">
    <source>
        <dbReference type="ARBA" id="ARBA00023027"/>
    </source>
</evidence>
<evidence type="ECO:0000256" key="15">
    <source>
        <dbReference type="ARBA" id="ARBA00023235"/>
    </source>
</evidence>
<keyword evidence="10" id="KW-0479">Metal-binding</keyword>
<dbReference type="SUPFAM" id="SSF140490">
    <property type="entry name" value="Nqo1C-terminal domain-like"/>
    <property type="match status" value="1"/>
</dbReference>
<evidence type="ECO:0000256" key="4">
    <source>
        <dbReference type="ARBA" id="ARBA00007953"/>
    </source>
</evidence>
<dbReference type="CDD" id="cd02576">
    <property type="entry name" value="PseudoU_synth_ScPUS7"/>
    <property type="match status" value="1"/>
</dbReference>
<dbReference type="PROSITE" id="PS50984">
    <property type="entry name" value="TRUD"/>
    <property type="match status" value="1"/>
</dbReference>
<accession>A0AAF5DGL3</accession>
<evidence type="ECO:0000256" key="6">
    <source>
        <dbReference type="ARBA" id="ARBA00022485"/>
    </source>
</evidence>
<evidence type="ECO:0000256" key="10">
    <source>
        <dbReference type="ARBA" id="ARBA00022723"/>
    </source>
</evidence>
<dbReference type="PROSITE" id="PS00644">
    <property type="entry name" value="COMPLEX1_51K_1"/>
    <property type="match status" value="1"/>
</dbReference>
<dbReference type="PROSITE" id="PS00645">
    <property type="entry name" value="COMPLEX1_51K_2"/>
    <property type="match status" value="1"/>
</dbReference>
<dbReference type="InterPro" id="IPR037207">
    <property type="entry name" value="Nuop51_4Fe4S-bd_sf"/>
</dbReference>
<dbReference type="NCBIfam" id="TIGR01959">
    <property type="entry name" value="nuoF_fam"/>
    <property type="match status" value="1"/>
</dbReference>
<dbReference type="SMART" id="SM00928">
    <property type="entry name" value="NADH_4Fe-4S"/>
    <property type="match status" value="1"/>
</dbReference>
<dbReference type="GO" id="GO:0046872">
    <property type="term" value="F:metal ion binding"/>
    <property type="evidence" value="ECO:0007669"/>
    <property type="project" value="UniProtKB-KW"/>
</dbReference>
<dbReference type="WBParaSite" id="TCONS_00012258.p1">
    <property type="protein sequence ID" value="TCONS_00012258.p1"/>
    <property type="gene ID" value="XLOC_007796"/>
</dbReference>
<dbReference type="InterPro" id="IPR019575">
    <property type="entry name" value="Nuop51_4Fe4S-bd"/>
</dbReference>
<keyword evidence="14" id="KW-0520">NAD</keyword>
<evidence type="ECO:0000313" key="22">
    <source>
        <dbReference type="WBParaSite" id="TCONS_00012258.p1"/>
    </source>
</evidence>
<dbReference type="Proteomes" id="UP000035681">
    <property type="component" value="Unplaced"/>
</dbReference>
<dbReference type="NCBIfam" id="TIGR00094">
    <property type="entry name" value="tRNA_TruD_broad"/>
    <property type="match status" value="1"/>
</dbReference>
<dbReference type="GO" id="GO:0051539">
    <property type="term" value="F:4 iron, 4 sulfur cluster binding"/>
    <property type="evidence" value="ECO:0007669"/>
    <property type="project" value="UniProtKB-KW"/>
</dbReference>
<dbReference type="FunFam" id="3.40.50.11540:FF:000001">
    <property type="entry name" value="NADH dehydrogenase [ubiquinone] flavoprotein 1, mitochondrial"/>
    <property type="match status" value="1"/>
</dbReference>
<dbReference type="InterPro" id="IPR011537">
    <property type="entry name" value="NADH-UbQ_OxRdtase_suF"/>
</dbReference>
<dbReference type="Pfam" id="PF01512">
    <property type="entry name" value="Complex1_51K"/>
    <property type="match status" value="1"/>
</dbReference>
<evidence type="ECO:0000256" key="9">
    <source>
        <dbReference type="ARBA" id="ARBA00022694"/>
    </source>
</evidence>
<organism evidence="21 22">
    <name type="scientific">Strongyloides stercoralis</name>
    <name type="common">Threadworm</name>
    <dbReference type="NCBI Taxonomy" id="6248"/>
    <lineage>
        <taxon>Eukaryota</taxon>
        <taxon>Metazoa</taxon>
        <taxon>Ecdysozoa</taxon>
        <taxon>Nematoda</taxon>
        <taxon>Chromadorea</taxon>
        <taxon>Rhabditida</taxon>
        <taxon>Tylenchina</taxon>
        <taxon>Panagrolaimomorpha</taxon>
        <taxon>Strongyloidoidea</taxon>
        <taxon>Strongyloididae</taxon>
        <taxon>Strongyloides</taxon>
    </lineage>
</organism>
<dbReference type="InterPro" id="IPR020103">
    <property type="entry name" value="PsdUridine_synth_cat_dom_sf"/>
</dbReference>
<keyword evidence="6" id="KW-0004">4Fe-4S</keyword>
<comment type="similarity">
    <text evidence="3">Belongs to the complex I 51 kDa subunit family.</text>
</comment>
<dbReference type="GO" id="GO:0001522">
    <property type="term" value="P:pseudouridine synthesis"/>
    <property type="evidence" value="ECO:0007669"/>
    <property type="project" value="InterPro"/>
</dbReference>
<keyword evidence="12" id="KW-0408">Iron</keyword>
<comment type="similarity">
    <text evidence="4">Belongs to the pseudouridine synthase TruD family.</text>
</comment>
<keyword evidence="7" id="KW-0285">Flavoprotein</keyword>
<comment type="cofactor">
    <cofactor evidence="1">
        <name>FMN</name>
        <dbReference type="ChEBI" id="CHEBI:58210"/>
    </cofactor>
</comment>
<dbReference type="Pfam" id="PF01142">
    <property type="entry name" value="TruD"/>
    <property type="match status" value="1"/>
</dbReference>
<keyword evidence="11" id="KW-1278">Translocase</keyword>
<dbReference type="FunFam" id="1.20.1440.230:FF:000001">
    <property type="entry name" value="Mitochondrial NADH dehydrogenase flavoprotein 1"/>
    <property type="match status" value="1"/>
</dbReference>
<evidence type="ECO:0000256" key="8">
    <source>
        <dbReference type="ARBA" id="ARBA00022643"/>
    </source>
</evidence>
<dbReference type="GO" id="GO:0008033">
    <property type="term" value="P:tRNA processing"/>
    <property type="evidence" value="ECO:0007669"/>
    <property type="project" value="UniProtKB-KW"/>
</dbReference>
<evidence type="ECO:0000256" key="5">
    <source>
        <dbReference type="ARBA" id="ARBA00022402"/>
    </source>
</evidence>
<dbReference type="SUPFAM" id="SSF142019">
    <property type="entry name" value="Nqo1 FMN-binding domain-like"/>
    <property type="match status" value="1"/>
</dbReference>
<dbReference type="Gene3D" id="3.10.20.600">
    <property type="match status" value="1"/>
</dbReference>
<dbReference type="GO" id="GO:0010181">
    <property type="term" value="F:FMN binding"/>
    <property type="evidence" value="ECO:0007669"/>
    <property type="project" value="InterPro"/>
</dbReference>
<dbReference type="InterPro" id="IPR001656">
    <property type="entry name" value="PsdUridine_synth_TruD"/>
</dbReference>
<evidence type="ECO:0000313" key="21">
    <source>
        <dbReference type="Proteomes" id="UP000035681"/>
    </source>
</evidence>
<dbReference type="Pfam" id="PF22461">
    <property type="entry name" value="SLBB_2"/>
    <property type="match status" value="1"/>
</dbReference>
<dbReference type="PANTHER" id="PTHR11780:SF10">
    <property type="entry name" value="NADH DEHYDROGENASE [UBIQUINONE] FLAVOPROTEIN 1, MITOCHONDRIAL"/>
    <property type="match status" value="1"/>
</dbReference>
<dbReference type="GO" id="GO:0008137">
    <property type="term" value="F:NADH dehydrogenase (ubiquinone) activity"/>
    <property type="evidence" value="ECO:0007669"/>
    <property type="project" value="UniProtKB-EC"/>
</dbReference>
<evidence type="ECO:0000256" key="7">
    <source>
        <dbReference type="ARBA" id="ARBA00022630"/>
    </source>
</evidence>
<keyword evidence="8" id="KW-0288">FMN</keyword>
<evidence type="ECO:0000256" key="3">
    <source>
        <dbReference type="ARBA" id="ARBA00007523"/>
    </source>
</evidence>
<dbReference type="PANTHER" id="PTHR11780">
    <property type="entry name" value="NADH-UBIQUINONE OXIDOREDUCTASE FLAVOPROTEIN 1 NDUFV1"/>
    <property type="match status" value="1"/>
</dbReference>
<dbReference type="SUPFAM" id="SSF142984">
    <property type="entry name" value="Nqo1 middle domain-like"/>
    <property type="match status" value="1"/>
</dbReference>
<dbReference type="GO" id="GO:0051287">
    <property type="term" value="F:NAD binding"/>
    <property type="evidence" value="ECO:0007669"/>
    <property type="project" value="InterPro"/>
</dbReference>
<dbReference type="GO" id="GO:0009982">
    <property type="term" value="F:pseudouridine synthase activity"/>
    <property type="evidence" value="ECO:0007669"/>
    <property type="project" value="InterPro"/>
</dbReference>
<evidence type="ECO:0000256" key="2">
    <source>
        <dbReference type="ARBA" id="ARBA00001966"/>
    </source>
</evidence>
<dbReference type="NCBIfam" id="NF010120">
    <property type="entry name" value="PRK13596.1"/>
    <property type="match status" value="1"/>
</dbReference>
<evidence type="ECO:0000256" key="13">
    <source>
        <dbReference type="ARBA" id="ARBA00023014"/>
    </source>
</evidence>
<keyword evidence="13" id="KW-0411">Iron-sulfur</keyword>
<dbReference type="GO" id="GO:0006120">
    <property type="term" value="P:mitochondrial electron transport, NADH to ubiquinone"/>
    <property type="evidence" value="ECO:0007669"/>
    <property type="project" value="UniProtKB-ARBA"/>
</dbReference>
<dbReference type="PROSITE" id="PS01268">
    <property type="entry name" value="UPF0024"/>
    <property type="match status" value="1"/>
</dbReference>
<evidence type="ECO:0000256" key="16">
    <source>
        <dbReference type="ARBA" id="ARBA00030807"/>
    </source>
</evidence>
<dbReference type="Gene3D" id="3.30.2350.20">
    <property type="entry name" value="TruD, catalytic domain"/>
    <property type="match status" value="2"/>
</dbReference>
<evidence type="ECO:0000259" key="20">
    <source>
        <dbReference type="PROSITE" id="PS50984"/>
    </source>
</evidence>
<dbReference type="InterPro" id="IPR042214">
    <property type="entry name" value="TruD_catalytic"/>
</dbReference>
<evidence type="ECO:0000256" key="19">
    <source>
        <dbReference type="ARBA" id="ARBA00048769"/>
    </source>
</evidence>
<evidence type="ECO:0000256" key="17">
    <source>
        <dbReference type="ARBA" id="ARBA00030999"/>
    </source>
</evidence>
<feature type="domain" description="TRUD" evidence="20">
    <location>
        <begin position="784"/>
        <end position="976"/>
    </location>
</feature>
<name>A0AAF5DGL3_STRER</name>
<evidence type="ECO:0000256" key="12">
    <source>
        <dbReference type="ARBA" id="ARBA00023004"/>
    </source>
</evidence>
<keyword evidence="21" id="KW-1185">Reference proteome</keyword>
<dbReference type="InterPro" id="IPR001949">
    <property type="entry name" value="NADH-UbQ_OxRdtase_51kDa_CS"/>
</dbReference>
<proteinExistence type="inferred from homology"/>
<dbReference type="InterPro" id="IPR020119">
    <property type="entry name" value="PsdUridine_synth_TruD_CS"/>
</dbReference>
<dbReference type="InterPro" id="IPR011538">
    <property type="entry name" value="Nuo51_FMN-bd"/>
</dbReference>
<dbReference type="InterPro" id="IPR050837">
    <property type="entry name" value="ComplexI_51kDa_subunit"/>
</dbReference>
<keyword evidence="9" id="KW-0819">tRNA processing</keyword>